<evidence type="ECO:0000256" key="6">
    <source>
        <dbReference type="ARBA" id="ARBA00022840"/>
    </source>
</evidence>
<evidence type="ECO:0000256" key="2">
    <source>
        <dbReference type="ARBA" id="ARBA00022490"/>
    </source>
</evidence>
<dbReference type="PATRIC" id="fig|1423804.4.peg.1648"/>
<comment type="similarity">
    <text evidence="8">Belongs to the tRNA(Ile)-lysidine synthase family.</text>
</comment>
<dbReference type="GO" id="GO:0032267">
    <property type="term" value="F:tRNA(Ile)-lysidine synthase activity"/>
    <property type="evidence" value="ECO:0007669"/>
    <property type="project" value="UniProtKB-EC"/>
</dbReference>
<dbReference type="NCBIfam" id="TIGR02432">
    <property type="entry name" value="lysidine_TilS_N"/>
    <property type="match status" value="1"/>
</dbReference>
<dbReference type="RefSeq" id="WP_057152127.1">
    <property type="nucleotide sequence ID" value="NZ_AYZM01000133.1"/>
</dbReference>
<comment type="function">
    <text evidence="8">Ligates lysine onto the cytidine present at position 34 of the AUA codon-specific tRNA(Ile) that contains the anticodon CAU, in an ATP-dependent manner. Cytidine is converted to lysidine, thus changing the amino acid specificity of the tRNA from methionine to isoleucine.</text>
</comment>
<dbReference type="Pfam" id="PF09179">
    <property type="entry name" value="TilS"/>
    <property type="match status" value="1"/>
</dbReference>
<evidence type="ECO:0000256" key="5">
    <source>
        <dbReference type="ARBA" id="ARBA00022741"/>
    </source>
</evidence>
<dbReference type="InterPro" id="IPR015262">
    <property type="entry name" value="tRNA_Ile_lys_synt_subst-bd"/>
</dbReference>
<dbReference type="SMART" id="SM00977">
    <property type="entry name" value="TilS_C"/>
    <property type="match status" value="1"/>
</dbReference>
<dbReference type="STRING" id="1423804.FD14_GL001523"/>
<dbReference type="SUPFAM" id="SSF56037">
    <property type="entry name" value="PheT/TilS domain"/>
    <property type="match status" value="1"/>
</dbReference>
<dbReference type="InterPro" id="IPR014729">
    <property type="entry name" value="Rossmann-like_a/b/a_fold"/>
</dbReference>
<dbReference type="GO" id="GO:0006400">
    <property type="term" value="P:tRNA modification"/>
    <property type="evidence" value="ECO:0007669"/>
    <property type="project" value="UniProtKB-UniRule"/>
</dbReference>
<keyword evidence="4 8" id="KW-0819">tRNA processing</keyword>
<dbReference type="Proteomes" id="UP000051442">
    <property type="component" value="Unassembled WGS sequence"/>
</dbReference>
<comment type="caution">
    <text evidence="8">Lacks conserved residue(s) required for the propagation of feature annotation.</text>
</comment>
<dbReference type="GO" id="GO:0005524">
    <property type="term" value="F:ATP binding"/>
    <property type="evidence" value="ECO:0007669"/>
    <property type="project" value="UniProtKB-KW"/>
</dbReference>
<dbReference type="SUPFAM" id="SSF52402">
    <property type="entry name" value="Adenine nucleotide alpha hydrolases-like"/>
    <property type="match status" value="1"/>
</dbReference>
<evidence type="ECO:0000256" key="4">
    <source>
        <dbReference type="ARBA" id="ARBA00022694"/>
    </source>
</evidence>
<comment type="catalytic activity">
    <reaction evidence="7 8">
        <text>cytidine(34) in tRNA(Ile2) + L-lysine + ATP = lysidine(34) in tRNA(Ile2) + AMP + diphosphate + H(+)</text>
        <dbReference type="Rhea" id="RHEA:43744"/>
        <dbReference type="Rhea" id="RHEA-COMP:10625"/>
        <dbReference type="Rhea" id="RHEA-COMP:10670"/>
        <dbReference type="ChEBI" id="CHEBI:15378"/>
        <dbReference type="ChEBI" id="CHEBI:30616"/>
        <dbReference type="ChEBI" id="CHEBI:32551"/>
        <dbReference type="ChEBI" id="CHEBI:33019"/>
        <dbReference type="ChEBI" id="CHEBI:82748"/>
        <dbReference type="ChEBI" id="CHEBI:83665"/>
        <dbReference type="ChEBI" id="CHEBI:456215"/>
        <dbReference type="EC" id="6.3.4.19"/>
    </reaction>
</comment>
<evidence type="ECO:0000259" key="9">
    <source>
        <dbReference type="SMART" id="SM00977"/>
    </source>
</evidence>
<dbReference type="Pfam" id="PF01171">
    <property type="entry name" value="ATP_bind_3"/>
    <property type="match status" value="1"/>
</dbReference>
<dbReference type="OrthoDB" id="9807403at2"/>
<dbReference type="AlphaFoldDB" id="A0A0R2EVF0"/>
<reference evidence="10 11" key="1">
    <citation type="journal article" date="2015" name="Genome Announc.">
        <title>Expanding the biotechnology potential of lactobacilli through comparative genomics of 213 strains and associated genera.</title>
        <authorList>
            <person name="Sun Z."/>
            <person name="Harris H.M."/>
            <person name="McCann A."/>
            <person name="Guo C."/>
            <person name="Argimon S."/>
            <person name="Zhang W."/>
            <person name="Yang X."/>
            <person name="Jeffery I.B."/>
            <person name="Cooney J.C."/>
            <person name="Kagawa T.F."/>
            <person name="Liu W."/>
            <person name="Song Y."/>
            <person name="Salvetti E."/>
            <person name="Wrobel A."/>
            <person name="Rasinkangas P."/>
            <person name="Parkhill J."/>
            <person name="Rea M.C."/>
            <person name="O'Sullivan O."/>
            <person name="Ritari J."/>
            <person name="Douillard F.P."/>
            <person name="Paul Ross R."/>
            <person name="Yang R."/>
            <person name="Briner A.E."/>
            <person name="Felis G.E."/>
            <person name="de Vos W.M."/>
            <person name="Barrangou R."/>
            <person name="Klaenhammer T.R."/>
            <person name="Caufield P.W."/>
            <person name="Cui Y."/>
            <person name="Zhang H."/>
            <person name="O'Toole P.W."/>
        </authorList>
    </citation>
    <scope>NUCLEOTIDE SEQUENCE [LARGE SCALE GENOMIC DNA]</scope>
    <source>
        <strain evidence="10 11">DSM 23365</strain>
    </source>
</reference>
<dbReference type="NCBIfam" id="TIGR02433">
    <property type="entry name" value="lysidine_TilS_C"/>
    <property type="match status" value="1"/>
</dbReference>
<comment type="subcellular location">
    <subcellularLocation>
        <location evidence="1 8">Cytoplasm</location>
    </subcellularLocation>
</comment>
<keyword evidence="11" id="KW-1185">Reference proteome</keyword>
<evidence type="ECO:0000256" key="3">
    <source>
        <dbReference type="ARBA" id="ARBA00022598"/>
    </source>
</evidence>
<evidence type="ECO:0000256" key="7">
    <source>
        <dbReference type="ARBA" id="ARBA00048539"/>
    </source>
</evidence>
<protein>
    <recommendedName>
        <fullName evidence="8">tRNA(Ile)-lysidine synthase</fullName>
        <ecNumber evidence="8">6.3.4.19</ecNumber>
    </recommendedName>
    <alternativeName>
        <fullName evidence="8">tRNA(Ile)-2-lysyl-cytidine synthase</fullName>
    </alternativeName>
    <alternativeName>
        <fullName evidence="8">tRNA(Ile)-lysidine synthetase</fullName>
    </alternativeName>
</protein>
<dbReference type="PANTHER" id="PTHR43033:SF1">
    <property type="entry name" value="TRNA(ILE)-LYSIDINE SYNTHASE-RELATED"/>
    <property type="match status" value="1"/>
</dbReference>
<dbReference type="PANTHER" id="PTHR43033">
    <property type="entry name" value="TRNA(ILE)-LYSIDINE SYNTHASE-RELATED"/>
    <property type="match status" value="1"/>
</dbReference>
<evidence type="ECO:0000256" key="8">
    <source>
        <dbReference type="HAMAP-Rule" id="MF_01161"/>
    </source>
</evidence>
<dbReference type="InterPro" id="IPR012795">
    <property type="entry name" value="tRNA_Ile_lys_synt_N"/>
</dbReference>
<comment type="caution">
    <text evidence="10">The sequence shown here is derived from an EMBL/GenBank/DDBJ whole genome shotgun (WGS) entry which is preliminary data.</text>
</comment>
<dbReference type="EMBL" id="AYZM01000133">
    <property type="protein sequence ID" value="KRN20313.1"/>
    <property type="molecule type" value="Genomic_DNA"/>
</dbReference>
<feature type="domain" description="Lysidine-tRNA(Ile) synthetase C-terminal" evidence="9">
    <location>
        <begin position="376"/>
        <end position="448"/>
    </location>
</feature>
<sequence>MLSQTVEQIVRQLGGFEPSDTVVVAVSTGVDSMVLLTLLQRLPVAHRPKLIVAHVDHQLRQQSQVERQFITTYCQQHRLPLEVAVWPLAAHPATGIEAAAREFRYAFFERVMKQTHATTLVTAHHANDQAETVLMKLIRGGDLTQLVGIRTEQPFGSGRLVRPLLRIDKATLLAYAQTNHLTWYEDATNQADDVLRNRIRHQVLPDLQRENPALLAHVQSYADQLQQLLTIGHERVGQLLNQVLIDATTGRLSVFLTLTGAQQAALLTAWFKQRGVAVTTAYVKMAQQLLTNSVKPQGEVDLPSGIKLIKRYQTFSLLEATKLAENPQSDRRIVLIFNQWVQFTPQMALKLSHRRFESEQSATEMALALQPDDFPLTVRQAQSHDQIRLASGGHKTVRRILIDHKLTVEERQHQWVVTTASGEVLWLIGIQRSARPASLGERNYELQLRYS</sequence>
<keyword evidence="5" id="KW-0547">Nucleotide-binding</keyword>
<dbReference type="Gene3D" id="3.40.50.620">
    <property type="entry name" value="HUPs"/>
    <property type="match status" value="1"/>
</dbReference>
<evidence type="ECO:0000313" key="11">
    <source>
        <dbReference type="Proteomes" id="UP000051442"/>
    </source>
</evidence>
<organism evidence="10 11">
    <name type="scientific">Secundilactobacillus similis DSM 23365 = JCM 2765</name>
    <dbReference type="NCBI Taxonomy" id="1423804"/>
    <lineage>
        <taxon>Bacteria</taxon>
        <taxon>Bacillati</taxon>
        <taxon>Bacillota</taxon>
        <taxon>Bacilli</taxon>
        <taxon>Lactobacillales</taxon>
        <taxon>Lactobacillaceae</taxon>
        <taxon>Secundilactobacillus</taxon>
    </lineage>
</organism>
<evidence type="ECO:0000256" key="1">
    <source>
        <dbReference type="ARBA" id="ARBA00004496"/>
    </source>
</evidence>
<dbReference type="EC" id="6.3.4.19" evidence="8"/>
<gene>
    <name evidence="8" type="primary">tilS</name>
    <name evidence="10" type="ORF">FD14_GL001523</name>
</gene>
<proteinExistence type="inferred from homology"/>
<dbReference type="CDD" id="cd01992">
    <property type="entry name" value="TilS_N"/>
    <property type="match status" value="1"/>
</dbReference>
<dbReference type="GO" id="GO:0005737">
    <property type="term" value="C:cytoplasm"/>
    <property type="evidence" value="ECO:0007669"/>
    <property type="project" value="UniProtKB-SubCell"/>
</dbReference>
<dbReference type="InterPro" id="IPR012796">
    <property type="entry name" value="Lysidine-tRNA-synth_C"/>
</dbReference>
<dbReference type="HAMAP" id="MF_01161">
    <property type="entry name" value="tRNA_Ile_lys_synt"/>
    <property type="match status" value="1"/>
</dbReference>
<evidence type="ECO:0000313" key="10">
    <source>
        <dbReference type="EMBL" id="KRN20313.1"/>
    </source>
</evidence>
<dbReference type="InterPro" id="IPR011063">
    <property type="entry name" value="TilS/TtcA_N"/>
</dbReference>
<keyword evidence="6" id="KW-0067">ATP-binding</keyword>
<accession>A0A0R2EVF0</accession>
<keyword evidence="3 8" id="KW-0436">Ligase</keyword>
<keyword evidence="2 8" id="KW-0963">Cytoplasm</keyword>
<dbReference type="InterPro" id="IPR012094">
    <property type="entry name" value="tRNA_Ile_lys_synt"/>
</dbReference>
<name>A0A0R2EVF0_9LACO</name>